<accession>A0A9X4ASP8</accession>
<evidence type="ECO:0000313" key="3">
    <source>
        <dbReference type="Proteomes" id="UP001151081"/>
    </source>
</evidence>
<keyword evidence="1" id="KW-0472">Membrane</keyword>
<feature type="transmembrane region" description="Helical" evidence="1">
    <location>
        <begin position="72"/>
        <end position="91"/>
    </location>
</feature>
<keyword evidence="3" id="KW-1185">Reference proteome</keyword>
<keyword evidence="1" id="KW-0812">Transmembrane</keyword>
<dbReference type="Proteomes" id="UP001151081">
    <property type="component" value="Unassembled WGS sequence"/>
</dbReference>
<keyword evidence="1" id="KW-1133">Transmembrane helix</keyword>
<reference evidence="2 3" key="1">
    <citation type="submission" date="2021-04" db="EMBL/GenBank/DDBJ databases">
        <title>Genome analysis of Polyangium sp.</title>
        <authorList>
            <person name="Li Y."/>
            <person name="Wang J."/>
        </authorList>
    </citation>
    <scope>NUCLEOTIDE SEQUENCE [LARGE SCALE GENOMIC DNA]</scope>
    <source>
        <strain evidence="2 3">SDU14</strain>
    </source>
</reference>
<feature type="transmembrane region" description="Helical" evidence="1">
    <location>
        <begin position="148"/>
        <end position="166"/>
    </location>
</feature>
<organism evidence="2 3">
    <name type="scientific">Polyangium jinanense</name>
    <dbReference type="NCBI Taxonomy" id="2829994"/>
    <lineage>
        <taxon>Bacteria</taxon>
        <taxon>Pseudomonadati</taxon>
        <taxon>Myxococcota</taxon>
        <taxon>Polyangia</taxon>
        <taxon>Polyangiales</taxon>
        <taxon>Polyangiaceae</taxon>
        <taxon>Polyangium</taxon>
    </lineage>
</organism>
<name>A0A9X4ASP8_9BACT</name>
<evidence type="ECO:0000313" key="2">
    <source>
        <dbReference type="EMBL" id="MDC3981350.1"/>
    </source>
</evidence>
<sequence length="290" mass="31799">MIGHINARPAKDLLWLRRLFVVFAVLTTGSAARSYWVNRGNFDHFDLLYSATLLPLAWGACVVAWRGLWSAFVLLAVVYKSISAFGAFVYFLDMALPSSMFHSSNHPEYLAWNFASLALSEAILIYLCRKYPPDVHGFAPRESVGPALRVLQGGFLLVAIAMTLDIAPTVGRHMTQEGTHDHNCAWVFADLSMVVLLGYAGIAGLRNNWRAFVSMGLIGQTLTAFTNFTHLKSDYEDAYGTAYAPIDLSRNLPVFAFALFSVVYLALRFPPRLTAPATPSASAAPSPAAD</sequence>
<gene>
    <name evidence="2" type="ORF">KEG57_12625</name>
</gene>
<dbReference type="EMBL" id="JAGTJJ010000004">
    <property type="protein sequence ID" value="MDC3981350.1"/>
    <property type="molecule type" value="Genomic_DNA"/>
</dbReference>
<dbReference type="RefSeq" id="WP_272419849.1">
    <property type="nucleotide sequence ID" value="NZ_JAGTJJ010000004.1"/>
</dbReference>
<dbReference type="AlphaFoldDB" id="A0A9X4ASP8"/>
<feature type="transmembrane region" description="Helical" evidence="1">
    <location>
        <begin position="212"/>
        <end position="231"/>
    </location>
</feature>
<evidence type="ECO:0000256" key="1">
    <source>
        <dbReference type="SAM" id="Phobius"/>
    </source>
</evidence>
<protein>
    <submittedName>
        <fullName evidence="2">Uncharacterized protein</fullName>
    </submittedName>
</protein>
<feature type="transmembrane region" description="Helical" evidence="1">
    <location>
        <begin position="186"/>
        <end position="205"/>
    </location>
</feature>
<proteinExistence type="predicted"/>
<feature type="transmembrane region" description="Helical" evidence="1">
    <location>
        <begin position="111"/>
        <end position="128"/>
    </location>
</feature>
<feature type="transmembrane region" description="Helical" evidence="1">
    <location>
        <begin position="47"/>
        <end position="65"/>
    </location>
</feature>
<comment type="caution">
    <text evidence="2">The sequence shown here is derived from an EMBL/GenBank/DDBJ whole genome shotgun (WGS) entry which is preliminary data.</text>
</comment>
<feature type="transmembrane region" description="Helical" evidence="1">
    <location>
        <begin position="251"/>
        <end position="267"/>
    </location>
</feature>